<keyword evidence="1" id="KW-0472">Membrane</keyword>
<keyword evidence="3" id="KW-1185">Reference proteome</keyword>
<feature type="transmembrane region" description="Helical" evidence="1">
    <location>
        <begin position="134"/>
        <end position="156"/>
    </location>
</feature>
<reference evidence="2 3" key="1">
    <citation type="submission" date="2017-11" db="EMBL/GenBank/DDBJ databases">
        <title>Draft genome sequence of Enterococcus plantarum TRW2 strain isolated from lettuce.</title>
        <authorList>
            <person name="Kim E.B."/>
            <person name="Marco M.L."/>
            <person name="Williams T.R."/>
            <person name="You I.H."/>
        </authorList>
    </citation>
    <scope>NUCLEOTIDE SEQUENCE [LARGE SCALE GENOMIC DNA]</scope>
    <source>
        <strain evidence="2 3">TRW2</strain>
    </source>
</reference>
<evidence type="ECO:0000313" key="3">
    <source>
        <dbReference type="Proteomes" id="UP000249828"/>
    </source>
</evidence>
<dbReference type="RefSeq" id="WP_111248139.1">
    <property type="nucleotide sequence ID" value="NZ_PIEU01000083.1"/>
</dbReference>
<sequence length="242" mass="26777">MMHLLKSDIYRIIKSSLCFYSMAGLILLGVFFGFLGASSTDTAEELIQSGLSNGSMLIPVFLTNVFMVAWGHEFNYRVVNNSLIAGMSRKTFFFSKTVLTFLLTILFVTVYAASLISIAFILKGSFPLTVALKPVLVQLPLYLAASCVGILLFNVLQASYTSVAAFIAIAFIGDTILSNIISNYLEKFDFLLDTLFFSNLRNITDLAVITNDQLQTALISSVIYGVIALLISFNVFRNREFK</sequence>
<dbReference type="AlphaFoldDB" id="A0A2W4B8K2"/>
<accession>A0A2W4B8K2</accession>
<feature type="transmembrane region" description="Helical" evidence="1">
    <location>
        <begin position="12"/>
        <end position="36"/>
    </location>
</feature>
<feature type="transmembrane region" description="Helical" evidence="1">
    <location>
        <begin position="56"/>
        <end position="76"/>
    </location>
</feature>
<organism evidence="2 3">
    <name type="scientific">Enterococcus plantarum</name>
    <dbReference type="NCBI Taxonomy" id="1077675"/>
    <lineage>
        <taxon>Bacteria</taxon>
        <taxon>Bacillati</taxon>
        <taxon>Bacillota</taxon>
        <taxon>Bacilli</taxon>
        <taxon>Lactobacillales</taxon>
        <taxon>Enterococcaceae</taxon>
        <taxon>Enterococcus</taxon>
    </lineage>
</organism>
<keyword evidence="1" id="KW-1133">Transmembrane helix</keyword>
<evidence type="ECO:0000313" key="2">
    <source>
        <dbReference type="EMBL" id="PZL72485.1"/>
    </source>
</evidence>
<feature type="transmembrane region" description="Helical" evidence="1">
    <location>
        <begin position="163"/>
        <end position="185"/>
    </location>
</feature>
<comment type="caution">
    <text evidence="2">The sequence shown here is derived from an EMBL/GenBank/DDBJ whole genome shotgun (WGS) entry which is preliminary data.</text>
</comment>
<protein>
    <recommendedName>
        <fullName evidence="4">ABC transporter permease</fullName>
    </recommendedName>
</protein>
<feature type="transmembrane region" description="Helical" evidence="1">
    <location>
        <begin position="97"/>
        <end position="122"/>
    </location>
</feature>
<evidence type="ECO:0008006" key="4">
    <source>
        <dbReference type="Google" id="ProtNLM"/>
    </source>
</evidence>
<dbReference type="Proteomes" id="UP000249828">
    <property type="component" value="Unassembled WGS sequence"/>
</dbReference>
<proteinExistence type="predicted"/>
<evidence type="ECO:0000256" key="1">
    <source>
        <dbReference type="SAM" id="Phobius"/>
    </source>
</evidence>
<feature type="transmembrane region" description="Helical" evidence="1">
    <location>
        <begin position="217"/>
        <end position="236"/>
    </location>
</feature>
<gene>
    <name evidence="2" type="ORF">CI088_10365</name>
</gene>
<keyword evidence="1" id="KW-0812">Transmembrane</keyword>
<dbReference type="EMBL" id="PIEU01000083">
    <property type="protein sequence ID" value="PZL72485.1"/>
    <property type="molecule type" value="Genomic_DNA"/>
</dbReference>
<name>A0A2W4B8K2_9ENTE</name>